<feature type="binding site" evidence="12">
    <location>
        <position position="297"/>
    </location>
    <ligand>
        <name>ATP</name>
        <dbReference type="ChEBI" id="CHEBI:30616"/>
    </ligand>
</feature>
<reference evidence="16 17" key="1">
    <citation type="submission" date="2024-02" db="EMBL/GenBank/DDBJ databases">
        <authorList>
            <person name="Vignale AGUSTIN F."/>
            <person name="Sosa J E."/>
            <person name="Modenutti C."/>
        </authorList>
    </citation>
    <scope>NUCLEOTIDE SEQUENCE [LARGE SCALE GENOMIC DNA]</scope>
</reference>
<dbReference type="AlphaFoldDB" id="A0ABC8SG05"/>
<dbReference type="PANTHER" id="PTHR27003:SF479">
    <property type="entry name" value="RECEPTOR-LIKE PROTEIN KINASE FERONIA"/>
    <property type="match status" value="1"/>
</dbReference>
<evidence type="ECO:0000313" key="17">
    <source>
        <dbReference type="Proteomes" id="UP001642360"/>
    </source>
</evidence>
<keyword evidence="17" id="KW-1185">Reference proteome</keyword>
<feature type="compositionally biased region" description="Low complexity" evidence="13">
    <location>
        <begin position="234"/>
        <end position="248"/>
    </location>
</feature>
<dbReference type="GO" id="GO:0005524">
    <property type="term" value="F:ATP binding"/>
    <property type="evidence" value="ECO:0007669"/>
    <property type="project" value="UniProtKB-UniRule"/>
</dbReference>
<dbReference type="InterPro" id="IPR017441">
    <property type="entry name" value="Protein_kinase_ATP_BS"/>
</dbReference>
<keyword evidence="9 14" id="KW-1133">Transmembrane helix</keyword>
<comment type="subcellular location">
    <subcellularLocation>
        <location evidence="1">Membrane</location>
        <topology evidence="1">Single-pass type I membrane protein</topology>
    </subcellularLocation>
</comment>
<dbReference type="PROSITE" id="PS50011">
    <property type="entry name" value="PROTEIN_KINASE_DOM"/>
    <property type="match status" value="1"/>
</dbReference>
<evidence type="ECO:0000256" key="6">
    <source>
        <dbReference type="ARBA" id="ARBA00022741"/>
    </source>
</evidence>
<dbReference type="Gene3D" id="1.10.510.10">
    <property type="entry name" value="Transferase(Phosphotransferase) domain 1"/>
    <property type="match status" value="1"/>
</dbReference>
<evidence type="ECO:0000256" key="12">
    <source>
        <dbReference type="PROSITE-ProRule" id="PRU10141"/>
    </source>
</evidence>
<evidence type="ECO:0000256" key="11">
    <source>
        <dbReference type="ARBA" id="ARBA00023180"/>
    </source>
</evidence>
<dbReference type="GO" id="GO:0004674">
    <property type="term" value="F:protein serine/threonine kinase activity"/>
    <property type="evidence" value="ECO:0007669"/>
    <property type="project" value="UniProtKB-KW"/>
</dbReference>
<dbReference type="InterPro" id="IPR011009">
    <property type="entry name" value="Kinase-like_dom_sf"/>
</dbReference>
<dbReference type="InterPro" id="IPR000719">
    <property type="entry name" value="Prot_kinase_dom"/>
</dbReference>
<dbReference type="CDD" id="cd12087">
    <property type="entry name" value="TM_EGFR-like"/>
    <property type="match status" value="1"/>
</dbReference>
<dbReference type="InterPro" id="IPR045272">
    <property type="entry name" value="ANXUR1/2-like"/>
</dbReference>
<dbReference type="GO" id="GO:0016020">
    <property type="term" value="C:membrane"/>
    <property type="evidence" value="ECO:0007669"/>
    <property type="project" value="UniProtKB-SubCell"/>
</dbReference>
<evidence type="ECO:0000256" key="13">
    <source>
        <dbReference type="SAM" id="MobiDB-lite"/>
    </source>
</evidence>
<evidence type="ECO:0000259" key="15">
    <source>
        <dbReference type="PROSITE" id="PS50011"/>
    </source>
</evidence>
<dbReference type="PANTHER" id="PTHR27003">
    <property type="entry name" value="OS07G0166700 PROTEIN"/>
    <property type="match status" value="1"/>
</dbReference>
<organism evidence="16 17">
    <name type="scientific">Ilex paraguariensis</name>
    <name type="common">yerba mate</name>
    <dbReference type="NCBI Taxonomy" id="185542"/>
    <lineage>
        <taxon>Eukaryota</taxon>
        <taxon>Viridiplantae</taxon>
        <taxon>Streptophyta</taxon>
        <taxon>Embryophyta</taxon>
        <taxon>Tracheophyta</taxon>
        <taxon>Spermatophyta</taxon>
        <taxon>Magnoliopsida</taxon>
        <taxon>eudicotyledons</taxon>
        <taxon>Gunneridae</taxon>
        <taxon>Pentapetalae</taxon>
        <taxon>asterids</taxon>
        <taxon>campanulids</taxon>
        <taxon>Aquifoliales</taxon>
        <taxon>Aquifoliaceae</taxon>
        <taxon>Ilex</taxon>
    </lineage>
</organism>
<dbReference type="SMART" id="SM00220">
    <property type="entry name" value="S_TKc"/>
    <property type="match status" value="1"/>
</dbReference>
<evidence type="ECO:0000256" key="5">
    <source>
        <dbReference type="ARBA" id="ARBA00022729"/>
    </source>
</evidence>
<evidence type="ECO:0000313" key="16">
    <source>
        <dbReference type="EMBL" id="CAK9153477.1"/>
    </source>
</evidence>
<feature type="domain" description="Protein kinase" evidence="15">
    <location>
        <begin position="268"/>
        <end position="543"/>
    </location>
</feature>
<evidence type="ECO:0000256" key="3">
    <source>
        <dbReference type="ARBA" id="ARBA00022679"/>
    </source>
</evidence>
<name>A0ABC8SG05_9AQUA</name>
<dbReference type="PROSITE" id="PS00108">
    <property type="entry name" value="PROTEIN_KINASE_ST"/>
    <property type="match status" value="1"/>
</dbReference>
<evidence type="ECO:0000256" key="14">
    <source>
        <dbReference type="SAM" id="Phobius"/>
    </source>
</evidence>
<dbReference type="FunFam" id="3.30.200.20:FF:000645">
    <property type="entry name" value="Receptor-like protein kinase FERONIA"/>
    <property type="match status" value="1"/>
</dbReference>
<dbReference type="Gene3D" id="3.30.200.20">
    <property type="entry name" value="Phosphorylase Kinase, domain 1"/>
    <property type="match status" value="1"/>
</dbReference>
<keyword evidence="4 14" id="KW-0812">Transmembrane</keyword>
<keyword evidence="3" id="KW-0808">Transferase</keyword>
<evidence type="ECO:0000256" key="8">
    <source>
        <dbReference type="ARBA" id="ARBA00022840"/>
    </source>
</evidence>
<dbReference type="InterPro" id="IPR001245">
    <property type="entry name" value="Ser-Thr/Tyr_kinase_cat_dom"/>
</dbReference>
<keyword evidence="8 12" id="KW-0067">ATP-binding</keyword>
<dbReference type="FunFam" id="1.10.510.10:FF:000252">
    <property type="entry name" value="Receptor-like protein kinase FERONIA"/>
    <property type="match status" value="1"/>
</dbReference>
<protein>
    <recommendedName>
        <fullName evidence="15">Protein kinase domain-containing protein</fullName>
    </recommendedName>
</protein>
<comment type="caution">
    <text evidence="16">The sequence shown here is derived from an EMBL/GenBank/DDBJ whole genome shotgun (WGS) entry which is preliminary data.</text>
</comment>
<evidence type="ECO:0000256" key="1">
    <source>
        <dbReference type="ARBA" id="ARBA00004479"/>
    </source>
</evidence>
<keyword evidence="5" id="KW-0732">Signal</keyword>
<dbReference type="Proteomes" id="UP001642360">
    <property type="component" value="Unassembled WGS sequence"/>
</dbReference>
<dbReference type="PROSITE" id="PS00107">
    <property type="entry name" value="PROTEIN_KINASE_ATP"/>
    <property type="match status" value="1"/>
</dbReference>
<sequence>MGVKIFDFGLFKLSPKDVGHSHVSILVKDSFGKGTLDRIVDPNLKGEIAPECLRMFGEVGDSCFRDNGIDRPGMNDVVWGLEFALQLQEAAEKIAHGDGGLLPAALASPSVPLPHGEATTTDDDEVFTRSVENVSRSTYADAILNGLEIFKLSGTDDSLAGANPELVLSPPPGPFPLSPQKKNNKKTSTLPVIIGSVVGGGSVLVFILGFLIVRRRRRVKDLGSTQPKSSWVPLSDGSKSTKTSGSSLPSDLCRRFSLEEITSATCNFDDNFVIGAGGFGNVYKGHIDNGATTVAIKRLNPSSNQGIHEFQTEIGMLSKLRHLHLVSLIGYCNDNREMILVYDYMAHGTLRDHLYKSKKQHLPWKQRLQICIGAARGLHYLHTGATRTIIHRDVKSTNILLDEKWVAKVSDFGLSKLGPKDVGHSHVSTVVKGSFGYVDPEYYKRQQLTEKSDVYSFGVVLFEVLCARPAIIPNFPKEQVSLAEWARNSYRKGTLDRIIDTNLKGEIAPECLRKFGEVGESCLRDNGIDRPGMNDVVWGLEFALQLQEAAEKMAHGGGWLLPAALASPSVPLLHGEATTTDDDEVFTASVENMSRSTVSSERLKSETVFSEILNPVGR</sequence>
<evidence type="ECO:0000256" key="4">
    <source>
        <dbReference type="ARBA" id="ARBA00022692"/>
    </source>
</evidence>
<proteinExistence type="predicted"/>
<evidence type="ECO:0000256" key="9">
    <source>
        <dbReference type="ARBA" id="ARBA00022989"/>
    </source>
</evidence>
<evidence type="ECO:0000256" key="2">
    <source>
        <dbReference type="ARBA" id="ARBA00022527"/>
    </source>
</evidence>
<keyword evidence="11" id="KW-0325">Glycoprotein</keyword>
<dbReference type="EMBL" id="CAUOFW020002403">
    <property type="protein sequence ID" value="CAK9153477.1"/>
    <property type="molecule type" value="Genomic_DNA"/>
</dbReference>
<gene>
    <name evidence="16" type="ORF">ILEXP_LOCUS21745</name>
</gene>
<feature type="transmembrane region" description="Helical" evidence="14">
    <location>
        <begin position="190"/>
        <end position="213"/>
    </location>
</feature>
<dbReference type="Pfam" id="PF07714">
    <property type="entry name" value="PK_Tyr_Ser-Thr"/>
    <property type="match status" value="1"/>
</dbReference>
<dbReference type="InterPro" id="IPR008271">
    <property type="entry name" value="Ser/Thr_kinase_AS"/>
</dbReference>
<keyword evidence="6 12" id="KW-0547">Nucleotide-binding</keyword>
<keyword evidence="2" id="KW-0723">Serine/threonine-protein kinase</keyword>
<feature type="region of interest" description="Disordered" evidence="13">
    <location>
        <begin position="224"/>
        <end position="248"/>
    </location>
</feature>
<dbReference type="SUPFAM" id="SSF56112">
    <property type="entry name" value="Protein kinase-like (PK-like)"/>
    <property type="match status" value="1"/>
</dbReference>
<keyword evidence="7" id="KW-0418">Kinase</keyword>
<evidence type="ECO:0000256" key="7">
    <source>
        <dbReference type="ARBA" id="ARBA00022777"/>
    </source>
</evidence>
<dbReference type="CDD" id="cd14066">
    <property type="entry name" value="STKc_IRAK"/>
    <property type="match status" value="1"/>
</dbReference>
<evidence type="ECO:0000256" key="10">
    <source>
        <dbReference type="ARBA" id="ARBA00023136"/>
    </source>
</evidence>
<accession>A0ABC8SG05</accession>
<keyword evidence="10 14" id="KW-0472">Membrane</keyword>